<evidence type="ECO:0000256" key="1">
    <source>
        <dbReference type="SAM" id="MobiDB-lite"/>
    </source>
</evidence>
<feature type="region of interest" description="Disordered" evidence="1">
    <location>
        <begin position="130"/>
        <end position="176"/>
    </location>
</feature>
<evidence type="ECO:0000313" key="4">
    <source>
        <dbReference type="Proteomes" id="UP000316798"/>
    </source>
</evidence>
<dbReference type="EMBL" id="CP035503">
    <property type="protein sequence ID" value="QDL37408.1"/>
    <property type="molecule type" value="Genomic_DNA"/>
</dbReference>
<reference evidence="3 4" key="1">
    <citation type="submission" date="2019-01" db="EMBL/GenBank/DDBJ databases">
        <title>Genomic insights into a novel species Rhodoferax sp.</title>
        <authorList>
            <person name="Jin L."/>
        </authorList>
    </citation>
    <scope>NUCLEOTIDE SEQUENCE [LARGE SCALE GENOMIC DNA]</scope>
    <source>
        <strain evidence="3 4">CHu59-6-5</strain>
    </source>
</reference>
<dbReference type="OrthoDB" id="8536851at2"/>
<keyword evidence="2" id="KW-0732">Signal</keyword>
<sequence length="176" mass="19571">MKKLIALALTACVIAPVYAQVGVSIGINQPGVYGQINIGGYPPPPVVYSEPVIIAPRPVAGPPMYLYVPPLYQQNWRRYCGRYNACGRPVYFVQEQWVRDRYEREHPGWHGNGRGYGHRGDHWGDRGGDRGGDHWGDRGGDRGGDHWGDRGGDRGDDHRGDRGGDRGGDHQGDNRR</sequence>
<evidence type="ECO:0000313" key="3">
    <source>
        <dbReference type="EMBL" id="QDL37408.1"/>
    </source>
</evidence>
<evidence type="ECO:0008006" key="5">
    <source>
        <dbReference type="Google" id="ProtNLM"/>
    </source>
</evidence>
<evidence type="ECO:0000256" key="2">
    <source>
        <dbReference type="SAM" id="SignalP"/>
    </source>
</evidence>
<name>A0A515DAG9_9BURK</name>
<dbReference type="Proteomes" id="UP000316798">
    <property type="component" value="Chromosome"/>
</dbReference>
<organism evidence="3 4">
    <name type="scientific">Rhodoferax sediminis</name>
    <dbReference type="NCBI Taxonomy" id="2509614"/>
    <lineage>
        <taxon>Bacteria</taxon>
        <taxon>Pseudomonadati</taxon>
        <taxon>Pseudomonadota</taxon>
        <taxon>Betaproteobacteria</taxon>
        <taxon>Burkholderiales</taxon>
        <taxon>Comamonadaceae</taxon>
        <taxon>Rhodoferax</taxon>
    </lineage>
</organism>
<feature type="chain" id="PRO_5021944902" description="DUF3300 domain-containing protein" evidence="2">
    <location>
        <begin position="20"/>
        <end position="176"/>
    </location>
</feature>
<dbReference type="AlphaFoldDB" id="A0A515DAG9"/>
<gene>
    <name evidence="3" type="ORF">EUB48_09080</name>
</gene>
<proteinExistence type="predicted"/>
<accession>A0A515DAG9</accession>
<dbReference type="KEGG" id="rhf:EUB48_09080"/>
<feature type="signal peptide" evidence="2">
    <location>
        <begin position="1"/>
        <end position="19"/>
    </location>
</feature>
<protein>
    <recommendedName>
        <fullName evidence="5">DUF3300 domain-containing protein</fullName>
    </recommendedName>
</protein>
<keyword evidence="4" id="KW-1185">Reference proteome</keyword>